<evidence type="ECO:0000313" key="3">
    <source>
        <dbReference type="EMBL" id="KAK6763553.1"/>
    </source>
</evidence>
<dbReference type="EMBL" id="JAVFWL010000006">
    <property type="protein sequence ID" value="KAK6763553.1"/>
    <property type="molecule type" value="Genomic_DNA"/>
</dbReference>
<organism evidence="3 4">
    <name type="scientific">Necator americanus</name>
    <name type="common">Human hookworm</name>
    <dbReference type="NCBI Taxonomy" id="51031"/>
    <lineage>
        <taxon>Eukaryota</taxon>
        <taxon>Metazoa</taxon>
        <taxon>Ecdysozoa</taxon>
        <taxon>Nematoda</taxon>
        <taxon>Chromadorea</taxon>
        <taxon>Rhabditida</taxon>
        <taxon>Rhabditina</taxon>
        <taxon>Rhabditomorpha</taxon>
        <taxon>Strongyloidea</taxon>
        <taxon>Ancylostomatidae</taxon>
        <taxon>Bunostominae</taxon>
        <taxon>Necator</taxon>
    </lineage>
</organism>
<proteinExistence type="predicted"/>
<dbReference type="PANTHER" id="PTHR47331:SF2">
    <property type="match status" value="1"/>
</dbReference>
<evidence type="ECO:0000313" key="4">
    <source>
        <dbReference type="Proteomes" id="UP001303046"/>
    </source>
</evidence>
<dbReference type="Pfam" id="PF18701">
    <property type="entry name" value="DUF5641"/>
    <property type="match status" value="1"/>
</dbReference>
<keyword evidence="1" id="KW-0732">Signal</keyword>
<dbReference type="Proteomes" id="UP001303046">
    <property type="component" value="Unassembled WGS sequence"/>
</dbReference>
<accession>A0ABR1ELP5</accession>
<gene>
    <name evidence="3" type="primary">Necator_chrX.g24198</name>
    <name evidence="3" type="ORF">RB195_024033</name>
</gene>
<comment type="caution">
    <text evidence="3">The sequence shown here is derived from an EMBL/GenBank/DDBJ whole genome shotgun (WGS) entry which is preliminary data.</text>
</comment>
<protein>
    <recommendedName>
        <fullName evidence="2">DUF5641 domain-containing protein</fullName>
    </recommendedName>
</protein>
<keyword evidence="4" id="KW-1185">Reference proteome</keyword>
<reference evidence="3 4" key="1">
    <citation type="submission" date="2023-08" db="EMBL/GenBank/DDBJ databases">
        <title>A Necator americanus chromosomal reference genome.</title>
        <authorList>
            <person name="Ilik V."/>
            <person name="Petrzelkova K.J."/>
            <person name="Pardy F."/>
            <person name="Fuh T."/>
            <person name="Niatou-Singa F.S."/>
            <person name="Gouil Q."/>
            <person name="Baker L."/>
            <person name="Ritchie M.E."/>
            <person name="Jex A.R."/>
            <person name="Gazzola D."/>
            <person name="Li H."/>
            <person name="Toshio Fujiwara R."/>
            <person name="Zhan B."/>
            <person name="Aroian R.V."/>
            <person name="Pafco B."/>
            <person name="Schwarz E.M."/>
        </authorList>
    </citation>
    <scope>NUCLEOTIDE SEQUENCE [LARGE SCALE GENOMIC DNA]</scope>
    <source>
        <strain evidence="3 4">Aroian</strain>
        <tissue evidence="3">Whole animal</tissue>
    </source>
</reference>
<sequence>MLKSIGRRILTMDQLLTLLTEVEACLNTRPLTYQETDYKNTLHCLRPIDFIQNEIDITLPLTNFEESQDDPSYYPSSEAARLNTHLQTIRALQSSCALSERYWKIWKDAYLTALREQHRRHMSKKRGCNRQPTIGTVVLIIYSCQKRNNWKLGRITKLVQSSDGEIREAEVFCGKKHLHTSTGKPTGPT</sequence>
<dbReference type="PANTHER" id="PTHR47331">
    <property type="entry name" value="PHD-TYPE DOMAIN-CONTAINING PROTEIN"/>
    <property type="match status" value="1"/>
</dbReference>
<feature type="chain" id="PRO_5046184173" description="DUF5641 domain-containing protein" evidence="1">
    <location>
        <begin position="25"/>
        <end position="189"/>
    </location>
</feature>
<name>A0ABR1ELP5_NECAM</name>
<feature type="signal peptide" evidence="1">
    <location>
        <begin position="1"/>
        <end position="24"/>
    </location>
</feature>
<dbReference type="InterPro" id="IPR040676">
    <property type="entry name" value="DUF5641"/>
</dbReference>
<evidence type="ECO:0000259" key="2">
    <source>
        <dbReference type="Pfam" id="PF18701"/>
    </source>
</evidence>
<evidence type="ECO:0000256" key="1">
    <source>
        <dbReference type="SAM" id="SignalP"/>
    </source>
</evidence>
<feature type="domain" description="DUF5641" evidence="2">
    <location>
        <begin position="95"/>
        <end position="177"/>
    </location>
</feature>